<sequence length="171" mass="19035">MRNQCGHSPNRQIRIPQSRASMQVVDRHTLGNLSNQADEFAYRRRDRPRPSVRLHLRQTSSNADQRRVSPTYAGSPPRLPSPGTACFASFRVSGARSSRLFLTTQADSALHRIFRSASHGNVQTDTDQKPVASRPRRVATPPQRPDRLEPRECPASTEPRSHGPLIPGDAA</sequence>
<feature type="region of interest" description="Disordered" evidence="1">
    <location>
        <begin position="118"/>
        <end position="171"/>
    </location>
</feature>
<feature type="region of interest" description="Disordered" evidence="1">
    <location>
        <begin position="42"/>
        <end position="82"/>
    </location>
</feature>
<reference evidence="2 3" key="1">
    <citation type="submission" date="2021-03" db="EMBL/GenBank/DDBJ databases">
        <title>Sequencing the genomes of 1000 actinobacteria strains.</title>
        <authorList>
            <person name="Klenk H.-P."/>
        </authorList>
    </citation>
    <scope>NUCLEOTIDE SEQUENCE [LARGE SCALE GENOMIC DNA]</scope>
    <source>
        <strain evidence="2 3">DSM 45510</strain>
    </source>
</reference>
<gene>
    <name evidence="2" type="ORF">JOM49_005369</name>
</gene>
<evidence type="ECO:0000313" key="3">
    <source>
        <dbReference type="Proteomes" id="UP000741013"/>
    </source>
</evidence>
<comment type="caution">
    <text evidence="2">The sequence shown here is derived from an EMBL/GenBank/DDBJ whole genome shotgun (WGS) entry which is preliminary data.</text>
</comment>
<dbReference type="Proteomes" id="UP000741013">
    <property type="component" value="Unassembled WGS sequence"/>
</dbReference>
<accession>A0ABS4PWN4</accession>
<protein>
    <submittedName>
        <fullName evidence="2">Uncharacterized protein</fullName>
    </submittedName>
</protein>
<evidence type="ECO:0000256" key="1">
    <source>
        <dbReference type="SAM" id="MobiDB-lite"/>
    </source>
</evidence>
<evidence type="ECO:0000313" key="2">
    <source>
        <dbReference type="EMBL" id="MBP2183843.1"/>
    </source>
</evidence>
<keyword evidence="3" id="KW-1185">Reference proteome</keyword>
<feature type="compositionally biased region" description="Basic residues" evidence="1">
    <location>
        <begin position="44"/>
        <end position="56"/>
    </location>
</feature>
<organism evidence="2 3">
    <name type="scientific">Amycolatopsis magusensis</name>
    <dbReference type="NCBI Taxonomy" id="882444"/>
    <lineage>
        <taxon>Bacteria</taxon>
        <taxon>Bacillati</taxon>
        <taxon>Actinomycetota</taxon>
        <taxon>Actinomycetes</taxon>
        <taxon>Pseudonocardiales</taxon>
        <taxon>Pseudonocardiaceae</taxon>
        <taxon>Amycolatopsis</taxon>
    </lineage>
</organism>
<name>A0ABS4PWN4_9PSEU</name>
<proteinExistence type="predicted"/>
<dbReference type="EMBL" id="JAGGMS010000001">
    <property type="protein sequence ID" value="MBP2183843.1"/>
    <property type="molecule type" value="Genomic_DNA"/>
</dbReference>